<dbReference type="PANTHER" id="PTHR44942:SF4">
    <property type="entry name" value="METHYLTRANSFERASE TYPE 11 DOMAIN-CONTAINING PROTEIN"/>
    <property type="match status" value="1"/>
</dbReference>
<dbReference type="InterPro" id="IPR051052">
    <property type="entry name" value="Diverse_substrate_MTase"/>
</dbReference>
<dbReference type="RefSeq" id="WP_115773672.1">
    <property type="nucleotide sequence ID" value="NZ_PIOC01000017.1"/>
</dbReference>
<proteinExistence type="inferred from homology"/>
<dbReference type="OrthoDB" id="43862at2"/>
<dbReference type="SUPFAM" id="SSF53335">
    <property type="entry name" value="S-adenosyl-L-methionine-dependent methyltransferases"/>
    <property type="match status" value="1"/>
</dbReference>
<dbReference type="CDD" id="cd02440">
    <property type="entry name" value="AdoMet_MTases"/>
    <property type="match status" value="1"/>
</dbReference>
<keyword evidence="6" id="KW-1185">Reference proteome</keyword>
<evidence type="ECO:0000259" key="4">
    <source>
        <dbReference type="Pfam" id="PF08241"/>
    </source>
</evidence>
<dbReference type="Pfam" id="PF08241">
    <property type="entry name" value="Methyltransf_11"/>
    <property type="match status" value="1"/>
</dbReference>
<dbReference type="InterPro" id="IPR029063">
    <property type="entry name" value="SAM-dependent_MTases_sf"/>
</dbReference>
<dbReference type="Proteomes" id="UP000257143">
    <property type="component" value="Unassembled WGS sequence"/>
</dbReference>
<evidence type="ECO:0000313" key="6">
    <source>
        <dbReference type="Proteomes" id="UP000257143"/>
    </source>
</evidence>
<organism evidence="5 6">
    <name type="scientific">Oceanobacillus arenosus</name>
    <dbReference type="NCBI Taxonomy" id="1229153"/>
    <lineage>
        <taxon>Bacteria</taxon>
        <taxon>Bacillati</taxon>
        <taxon>Bacillota</taxon>
        <taxon>Bacilli</taxon>
        <taxon>Bacillales</taxon>
        <taxon>Bacillaceae</taxon>
        <taxon>Oceanobacillus</taxon>
    </lineage>
</organism>
<dbReference type="PANTHER" id="PTHR44942">
    <property type="entry name" value="METHYLTRANSF_11 DOMAIN-CONTAINING PROTEIN"/>
    <property type="match status" value="1"/>
</dbReference>
<evidence type="ECO:0000256" key="3">
    <source>
        <dbReference type="ARBA" id="ARBA00022679"/>
    </source>
</evidence>
<keyword evidence="2 5" id="KW-0489">Methyltransferase</keyword>
<feature type="domain" description="Methyltransferase type 11" evidence="4">
    <location>
        <begin position="46"/>
        <end position="139"/>
    </location>
</feature>
<dbReference type="GO" id="GO:0032259">
    <property type="term" value="P:methylation"/>
    <property type="evidence" value="ECO:0007669"/>
    <property type="project" value="UniProtKB-KW"/>
</dbReference>
<dbReference type="AlphaFoldDB" id="A0A3D8PR69"/>
<sequence>MNEKQYVKQFFSKNKQAYVTSSTHANGSDLSVLVDWLQPNKDMIALDIATGGGHVARKLAPNVNRLFATDITKEMLEYTSTHLQLYSNINYIIADAESLPFLDNTFDIITCRIAAHHFPNPDRFIQEVQRVLKSNGRFLLIDNVGLEEPSIDIFINSLEKMRDYSHSRSLKITEWEKLFSSNHLIVLKQERRKKTLPYNEWVHRALDNKSKIEEVKQYILAANTKIKDYFQIKAEHEEIKEFTIDEWMVLCQKLSVQS</sequence>
<accession>A0A3D8PR69</accession>
<name>A0A3D8PR69_9BACI</name>
<keyword evidence="3 5" id="KW-0808">Transferase</keyword>
<comment type="similarity">
    <text evidence="1">Belongs to the methyltransferase superfamily.</text>
</comment>
<dbReference type="Gene3D" id="3.40.50.150">
    <property type="entry name" value="Vaccinia Virus protein VP39"/>
    <property type="match status" value="1"/>
</dbReference>
<gene>
    <name evidence="5" type="ORF">CWR48_13080</name>
</gene>
<evidence type="ECO:0000256" key="1">
    <source>
        <dbReference type="ARBA" id="ARBA00008361"/>
    </source>
</evidence>
<dbReference type="InterPro" id="IPR013216">
    <property type="entry name" value="Methyltransf_11"/>
</dbReference>
<dbReference type="GO" id="GO:0008757">
    <property type="term" value="F:S-adenosylmethionine-dependent methyltransferase activity"/>
    <property type="evidence" value="ECO:0007669"/>
    <property type="project" value="InterPro"/>
</dbReference>
<reference evidence="6" key="1">
    <citation type="submission" date="2017-11" db="EMBL/GenBank/DDBJ databases">
        <authorList>
            <person name="Zhu W."/>
        </authorList>
    </citation>
    <scope>NUCLEOTIDE SEQUENCE [LARGE SCALE GENOMIC DNA]</scope>
    <source>
        <strain evidence="6">CAU 1183</strain>
    </source>
</reference>
<dbReference type="EMBL" id="PIOC01000017">
    <property type="protein sequence ID" value="RDW18494.1"/>
    <property type="molecule type" value="Genomic_DNA"/>
</dbReference>
<evidence type="ECO:0000256" key="2">
    <source>
        <dbReference type="ARBA" id="ARBA00022603"/>
    </source>
</evidence>
<comment type="caution">
    <text evidence="5">The sequence shown here is derived from an EMBL/GenBank/DDBJ whole genome shotgun (WGS) entry which is preliminary data.</text>
</comment>
<evidence type="ECO:0000313" key="5">
    <source>
        <dbReference type="EMBL" id="RDW18494.1"/>
    </source>
</evidence>
<protein>
    <submittedName>
        <fullName evidence="5">Class I SAM-dependent methyltransferase</fullName>
    </submittedName>
</protein>